<dbReference type="PANTHER" id="PTHR15729:SF10">
    <property type="entry name" value="GTPASE-ACTIVATING PROTEIN CDGAPR"/>
    <property type="match status" value="1"/>
</dbReference>
<dbReference type="VEuPathDB" id="VectorBase:ISCW023140"/>
<dbReference type="Gene3D" id="3.30.1520.10">
    <property type="entry name" value="Phox-like domain"/>
    <property type="match status" value="1"/>
</dbReference>
<accession>B7QGX5</accession>
<dbReference type="PaxDb" id="6945-B7QGX5"/>
<dbReference type="VEuPathDB" id="VectorBase:ISCP_005485"/>
<dbReference type="STRING" id="6945.B7QGX5"/>
<organism>
    <name type="scientific">Ixodes scapularis</name>
    <name type="common">Black-legged tick</name>
    <name type="synonym">Deer tick</name>
    <dbReference type="NCBI Taxonomy" id="6945"/>
    <lineage>
        <taxon>Eukaryota</taxon>
        <taxon>Metazoa</taxon>
        <taxon>Ecdysozoa</taxon>
        <taxon>Arthropoda</taxon>
        <taxon>Chelicerata</taxon>
        <taxon>Arachnida</taxon>
        <taxon>Acari</taxon>
        <taxon>Parasitiformes</taxon>
        <taxon>Ixodida</taxon>
        <taxon>Ixodoidea</taxon>
        <taxon>Ixodidae</taxon>
        <taxon>Ixodinae</taxon>
        <taxon>Ixodes</taxon>
    </lineage>
</organism>
<dbReference type="PANTHER" id="PTHR15729">
    <property type="entry name" value="CDC42 GTPASE-ACTIVATING PROTEIN"/>
    <property type="match status" value="1"/>
</dbReference>
<protein>
    <recommendedName>
        <fullName evidence="6">PX domain-containing protein</fullName>
    </recommendedName>
</protein>
<reference evidence="2 4" key="1">
    <citation type="submission" date="2008-03" db="EMBL/GenBank/DDBJ databases">
        <title>Annotation of Ixodes scapularis.</title>
        <authorList>
            <consortium name="Ixodes scapularis Genome Project Consortium"/>
            <person name="Caler E."/>
            <person name="Hannick L.I."/>
            <person name="Bidwell S."/>
            <person name="Joardar V."/>
            <person name="Thiagarajan M."/>
            <person name="Amedeo P."/>
            <person name="Galinsky K.J."/>
            <person name="Schobel S."/>
            <person name="Inman J."/>
            <person name="Hostetler J."/>
            <person name="Miller J."/>
            <person name="Hammond M."/>
            <person name="Megy K."/>
            <person name="Lawson D."/>
            <person name="Kodira C."/>
            <person name="Sutton G."/>
            <person name="Meyer J."/>
            <person name="Hill C.A."/>
            <person name="Birren B."/>
            <person name="Nene V."/>
            <person name="Collins F."/>
            <person name="Alarcon-Chaidez F."/>
            <person name="Wikel S."/>
            <person name="Strausberg R."/>
        </authorList>
    </citation>
    <scope>NUCLEOTIDE SEQUENCE [LARGE SCALE GENOMIC DNA]</scope>
    <source>
        <strain evidence="4">Wikel</strain>
        <strain evidence="2">Wikel colony</strain>
    </source>
</reference>
<evidence type="ECO:0000313" key="4">
    <source>
        <dbReference type="Proteomes" id="UP000001555"/>
    </source>
</evidence>
<dbReference type="EnsemblMetazoa" id="ISCW023140-RA">
    <property type="protein sequence ID" value="ISCW023140-PA"/>
    <property type="gene ID" value="ISCW023140"/>
</dbReference>
<dbReference type="Proteomes" id="UP000001555">
    <property type="component" value="Unassembled WGS sequence"/>
</dbReference>
<name>B7QGX5_IXOSC</name>
<dbReference type="HOGENOM" id="CLU_2190516_0_0_1"/>
<dbReference type="EMBL" id="DS935393">
    <property type="protein sequence ID" value="EEC18097.1"/>
    <property type="molecule type" value="Genomic_DNA"/>
</dbReference>
<dbReference type="AlphaFoldDB" id="B7QGX5"/>
<dbReference type="OrthoDB" id="5873004at2759"/>
<evidence type="ECO:0000256" key="1">
    <source>
        <dbReference type="ARBA" id="ARBA00022468"/>
    </source>
</evidence>
<dbReference type="GO" id="GO:0005096">
    <property type="term" value="F:GTPase activator activity"/>
    <property type="evidence" value="ECO:0007669"/>
    <property type="project" value="UniProtKB-KW"/>
</dbReference>
<proteinExistence type="evidence at protein level"/>
<dbReference type="VEuPathDB" id="VectorBase:ISCI023140"/>
<dbReference type="SUPFAM" id="SSF64268">
    <property type="entry name" value="PX domain"/>
    <property type="match status" value="1"/>
</dbReference>
<evidence type="ECO:0000313" key="2">
    <source>
        <dbReference type="EMBL" id="EEC18097.1"/>
    </source>
</evidence>
<feature type="non-terminal residue" evidence="2">
    <location>
        <position position="1"/>
    </location>
</feature>
<dbReference type="EMBL" id="ABJB010003992">
    <property type="status" value="NOT_ANNOTATED_CDS"/>
    <property type="molecule type" value="Genomic_DNA"/>
</dbReference>
<sequence length="109" mass="12863">ALCRHSETGTRFPKLGECAHFHYDMMDLASVQESFVHDIGRTKKQSRDNGDLLYTTVTCRERSWTLRRSYDNFRLLDEQLHRCVYDRQHSRLAELPDPGQLPAEPQQRE</sequence>
<dbReference type="GO" id="GO:0035091">
    <property type="term" value="F:phosphatidylinositol binding"/>
    <property type="evidence" value="ECO:0007669"/>
    <property type="project" value="InterPro"/>
</dbReference>
<evidence type="ECO:0007829" key="5">
    <source>
        <dbReference type="PeptideAtlas" id="B7QGX5"/>
    </source>
</evidence>
<evidence type="ECO:0000313" key="3">
    <source>
        <dbReference type="EnsemblMetazoa" id="ISCW023140-PA"/>
    </source>
</evidence>
<keyword evidence="4" id="KW-1185">Reference proteome</keyword>
<dbReference type="InterPro" id="IPR051576">
    <property type="entry name" value="PX-Rho_GAP"/>
</dbReference>
<reference evidence="3" key="2">
    <citation type="submission" date="2020-05" db="UniProtKB">
        <authorList>
            <consortium name="EnsemblMetazoa"/>
        </authorList>
    </citation>
    <scope>IDENTIFICATION</scope>
    <source>
        <strain evidence="3">wikel</strain>
    </source>
</reference>
<keyword evidence="1" id="KW-0343">GTPase activation</keyword>
<gene>
    <name evidence="2" type="ORF">IscW_ISCW023140</name>
</gene>
<feature type="non-terminal residue" evidence="2">
    <location>
        <position position="109"/>
    </location>
</feature>
<evidence type="ECO:0008006" key="6">
    <source>
        <dbReference type="Google" id="ProtNLM"/>
    </source>
</evidence>
<dbReference type="InterPro" id="IPR036871">
    <property type="entry name" value="PX_dom_sf"/>
</dbReference>
<keyword evidence="5" id="KW-1267">Proteomics identification</keyword>
<dbReference type="InParanoid" id="B7QGX5"/>